<keyword evidence="4" id="KW-0106">Calcium</keyword>
<proteinExistence type="inferred from homology"/>
<evidence type="ECO:0000256" key="4">
    <source>
        <dbReference type="ARBA" id="ARBA00022837"/>
    </source>
</evidence>
<feature type="chain" id="PRO_5039308413" evidence="6">
    <location>
        <begin position="27"/>
        <end position="498"/>
    </location>
</feature>
<evidence type="ECO:0000313" key="8">
    <source>
        <dbReference type="EMBL" id="HIW10337.1"/>
    </source>
</evidence>
<evidence type="ECO:0000256" key="1">
    <source>
        <dbReference type="ARBA" id="ARBA00008779"/>
    </source>
</evidence>
<feature type="modified residue" description="3-oxoalanine (Ser)" evidence="5">
    <location>
        <position position="86"/>
    </location>
</feature>
<dbReference type="EMBL" id="DXHL01000013">
    <property type="protein sequence ID" value="HIW10337.1"/>
    <property type="molecule type" value="Genomic_DNA"/>
</dbReference>
<comment type="PTM">
    <text evidence="5">The conversion to 3-oxoalanine (also known as C-formylglycine, FGly), of a serine or cysteine residue in prokaryotes and of a cysteine residue in eukaryotes, is critical for catalytic activity.</text>
</comment>
<keyword evidence="3" id="KW-0378">Hydrolase</keyword>
<sequence length="498" mass="55751">MNRIAFRPLVAAALGVTGAVTAPAVAQEVQADDNSRPKNLLVVMADQWRGSALGILGQEPVLTPNLDRFAQQGVLFTQCVSAYPVSSPARAMFLTGAYPLINGVTGNCNSRTAPYGVELRDDIQTWSDVLKAKGYATGYIGKWHLDAPFEPYIDCSNNRGEVAWNEWCPPERRHGFDYWVAYGTYDVHLRPMYWDNATERDDWHYVDCWGPEYEAGLAVEYIRRHADEPFALMVSMNPPHPGYSQVPQRYRDLYADLNADSVAAQYPEIDPAHWGSMPHVLRDYYACMSGVDEQFGRILDELEKQGLLDQTVVVFTSDHGDMMGVHGKTGKNTFYEEAMRVPFIIGGAGIKPRMDNDLLISLEDFTPTVLSLLGYGDDIPSTVQTRDLSAALTGKGRVKTDGQLYVKYWSNDNTTPGGFEGDTPADGWRGWRTERYTYAVRIAGGKRLDEVLFDRAKDPHQLHNLATEKPRVVRLMRAALHQRLQEIGDPAADFLSEN</sequence>
<dbReference type="Pfam" id="PF00884">
    <property type="entry name" value="Sulfatase"/>
    <property type="match status" value="1"/>
</dbReference>
<comment type="similarity">
    <text evidence="1">Belongs to the sulfatase family.</text>
</comment>
<evidence type="ECO:0000256" key="2">
    <source>
        <dbReference type="ARBA" id="ARBA00022723"/>
    </source>
</evidence>
<dbReference type="Proteomes" id="UP000823926">
    <property type="component" value="Unassembled WGS sequence"/>
</dbReference>
<dbReference type="AlphaFoldDB" id="A0A9D1TXS1"/>
<dbReference type="GO" id="GO:0004065">
    <property type="term" value="F:arylsulfatase activity"/>
    <property type="evidence" value="ECO:0007669"/>
    <property type="project" value="TreeGrafter"/>
</dbReference>
<evidence type="ECO:0000313" key="9">
    <source>
        <dbReference type="Proteomes" id="UP000823926"/>
    </source>
</evidence>
<feature type="signal peptide" evidence="6">
    <location>
        <begin position="1"/>
        <end position="26"/>
    </location>
</feature>
<dbReference type="InterPro" id="IPR017850">
    <property type="entry name" value="Alkaline_phosphatase_core_sf"/>
</dbReference>
<evidence type="ECO:0000256" key="5">
    <source>
        <dbReference type="PIRSR" id="PIRSR600917-52"/>
    </source>
</evidence>
<dbReference type="PANTHER" id="PTHR42693">
    <property type="entry name" value="ARYLSULFATASE FAMILY MEMBER"/>
    <property type="match status" value="1"/>
</dbReference>
<accession>A0A9D1TXS1</accession>
<evidence type="ECO:0000256" key="6">
    <source>
        <dbReference type="SAM" id="SignalP"/>
    </source>
</evidence>
<dbReference type="GO" id="GO:0046872">
    <property type="term" value="F:metal ion binding"/>
    <property type="evidence" value="ECO:0007669"/>
    <property type="project" value="UniProtKB-KW"/>
</dbReference>
<reference evidence="8" key="2">
    <citation type="submission" date="2021-04" db="EMBL/GenBank/DDBJ databases">
        <authorList>
            <person name="Gilroy R."/>
        </authorList>
    </citation>
    <scope>NUCLEOTIDE SEQUENCE</scope>
    <source>
        <strain evidence="8">ChiBcec15-1070</strain>
    </source>
</reference>
<protein>
    <submittedName>
        <fullName evidence="8">Sulfatase</fullName>
    </submittedName>
</protein>
<dbReference type="PROSITE" id="PS00149">
    <property type="entry name" value="SULFATASE_2"/>
    <property type="match status" value="1"/>
</dbReference>
<dbReference type="PANTHER" id="PTHR42693:SF53">
    <property type="entry name" value="ENDO-4-O-SULFATASE"/>
    <property type="match status" value="1"/>
</dbReference>
<dbReference type="Gene3D" id="3.30.1120.10">
    <property type="match status" value="1"/>
</dbReference>
<organism evidence="8 9">
    <name type="scientific">Candidatus Rikenella faecigallinarum</name>
    <dbReference type="NCBI Taxonomy" id="2838745"/>
    <lineage>
        <taxon>Bacteria</taxon>
        <taxon>Pseudomonadati</taxon>
        <taxon>Bacteroidota</taxon>
        <taxon>Bacteroidia</taxon>
        <taxon>Bacteroidales</taxon>
        <taxon>Rikenellaceae</taxon>
        <taxon>Rikenella</taxon>
    </lineage>
</organism>
<dbReference type="SUPFAM" id="SSF53649">
    <property type="entry name" value="Alkaline phosphatase-like"/>
    <property type="match status" value="1"/>
</dbReference>
<keyword evidence="2" id="KW-0479">Metal-binding</keyword>
<dbReference type="InterPro" id="IPR050738">
    <property type="entry name" value="Sulfatase"/>
</dbReference>
<reference evidence="8" key="1">
    <citation type="journal article" date="2021" name="PeerJ">
        <title>Extensive microbial diversity within the chicken gut microbiome revealed by metagenomics and culture.</title>
        <authorList>
            <person name="Gilroy R."/>
            <person name="Ravi A."/>
            <person name="Getino M."/>
            <person name="Pursley I."/>
            <person name="Horton D.L."/>
            <person name="Alikhan N.F."/>
            <person name="Baker D."/>
            <person name="Gharbi K."/>
            <person name="Hall N."/>
            <person name="Watson M."/>
            <person name="Adriaenssens E.M."/>
            <person name="Foster-Nyarko E."/>
            <person name="Jarju S."/>
            <person name="Secka A."/>
            <person name="Antonio M."/>
            <person name="Oren A."/>
            <person name="Chaudhuri R.R."/>
            <person name="La Ragione R."/>
            <person name="Hildebrand F."/>
            <person name="Pallen M.J."/>
        </authorList>
    </citation>
    <scope>NUCLEOTIDE SEQUENCE</scope>
    <source>
        <strain evidence="8">ChiBcec15-1070</strain>
    </source>
</reference>
<evidence type="ECO:0000256" key="3">
    <source>
        <dbReference type="ARBA" id="ARBA00022801"/>
    </source>
</evidence>
<dbReference type="CDD" id="cd16034">
    <property type="entry name" value="sulfatase_like"/>
    <property type="match status" value="1"/>
</dbReference>
<dbReference type="InterPro" id="IPR024607">
    <property type="entry name" value="Sulfatase_CS"/>
</dbReference>
<comment type="caution">
    <text evidence="8">The sequence shown here is derived from an EMBL/GenBank/DDBJ whole genome shotgun (WGS) entry which is preliminary data.</text>
</comment>
<gene>
    <name evidence="8" type="ORF">H9888_02435</name>
</gene>
<name>A0A9D1TXS1_9BACT</name>
<dbReference type="InterPro" id="IPR000917">
    <property type="entry name" value="Sulfatase_N"/>
</dbReference>
<keyword evidence="6" id="KW-0732">Signal</keyword>
<evidence type="ECO:0000259" key="7">
    <source>
        <dbReference type="Pfam" id="PF00884"/>
    </source>
</evidence>
<feature type="domain" description="Sulfatase N-terminal" evidence="7">
    <location>
        <begin position="38"/>
        <end position="375"/>
    </location>
</feature>
<dbReference type="PROSITE" id="PS00523">
    <property type="entry name" value="SULFATASE_1"/>
    <property type="match status" value="1"/>
</dbReference>
<dbReference type="Gene3D" id="3.40.720.10">
    <property type="entry name" value="Alkaline Phosphatase, subunit A"/>
    <property type="match status" value="1"/>
</dbReference>